<dbReference type="GO" id="GO:0005737">
    <property type="term" value="C:cytoplasm"/>
    <property type="evidence" value="ECO:0007669"/>
    <property type="project" value="TreeGrafter"/>
</dbReference>
<dbReference type="InterPro" id="IPR002110">
    <property type="entry name" value="Ankyrin_rpt"/>
</dbReference>
<keyword evidence="2" id="KW-0040">ANK repeat</keyword>
<dbReference type="SMART" id="SM00248">
    <property type="entry name" value="ANK"/>
    <property type="match status" value="3"/>
</dbReference>
<dbReference type="GO" id="GO:0051015">
    <property type="term" value="F:actin filament binding"/>
    <property type="evidence" value="ECO:0007669"/>
    <property type="project" value="TreeGrafter"/>
</dbReference>
<evidence type="ECO:0000313" key="3">
    <source>
        <dbReference type="EMBL" id="KAK1737962.1"/>
    </source>
</evidence>
<evidence type="ECO:0000313" key="4">
    <source>
        <dbReference type="Proteomes" id="UP001224775"/>
    </source>
</evidence>
<proteinExistence type="predicted"/>
<dbReference type="PANTHER" id="PTHR24153:SF8">
    <property type="entry name" value="FORKED, ISOFORM F"/>
    <property type="match status" value="1"/>
</dbReference>
<sequence>MTLLHAVVRYNPPLHILDTMILAHVDALEGQDCLGRTPLHVACGSGAEAQLIKSLVKAFPGACDIQDEDGRLPLHLACDTDCVLFEGDQTPRAPPPIDVVKVLLSGSMQSVLVEDEDEMNPIEYAIVSDLNIKIVKLLQKASMTLRRREAKTNKAAPKTTTKDDKPIAALPRSVLGYC</sequence>
<keyword evidence="1" id="KW-0677">Repeat</keyword>
<dbReference type="PANTHER" id="PTHR24153">
    <property type="entry name" value="ESPIN"/>
    <property type="match status" value="1"/>
</dbReference>
<name>A0AAD8Y2T0_9STRA</name>
<dbReference type="SUPFAM" id="SSF48403">
    <property type="entry name" value="Ankyrin repeat"/>
    <property type="match status" value="1"/>
</dbReference>
<dbReference type="Gene3D" id="1.25.40.20">
    <property type="entry name" value="Ankyrin repeat-containing domain"/>
    <property type="match status" value="1"/>
</dbReference>
<dbReference type="EMBL" id="JATAAI010000022">
    <property type="protein sequence ID" value="KAK1737962.1"/>
    <property type="molecule type" value="Genomic_DNA"/>
</dbReference>
<protein>
    <submittedName>
        <fullName evidence="3">Ankyrin repeat domain-containing protein</fullName>
    </submittedName>
</protein>
<gene>
    <name evidence="3" type="ORF">QTG54_011256</name>
</gene>
<comment type="caution">
    <text evidence="3">The sequence shown here is derived from an EMBL/GenBank/DDBJ whole genome shotgun (WGS) entry which is preliminary data.</text>
</comment>
<dbReference type="InterPro" id="IPR052420">
    <property type="entry name" value="Espin/Espin-like"/>
</dbReference>
<evidence type="ECO:0000256" key="2">
    <source>
        <dbReference type="ARBA" id="ARBA00023043"/>
    </source>
</evidence>
<dbReference type="Proteomes" id="UP001224775">
    <property type="component" value="Unassembled WGS sequence"/>
</dbReference>
<accession>A0AAD8Y2T0</accession>
<organism evidence="3 4">
    <name type="scientific">Skeletonema marinoi</name>
    <dbReference type="NCBI Taxonomy" id="267567"/>
    <lineage>
        <taxon>Eukaryota</taxon>
        <taxon>Sar</taxon>
        <taxon>Stramenopiles</taxon>
        <taxon>Ochrophyta</taxon>
        <taxon>Bacillariophyta</taxon>
        <taxon>Coscinodiscophyceae</taxon>
        <taxon>Thalassiosirophycidae</taxon>
        <taxon>Thalassiosirales</taxon>
        <taxon>Skeletonemataceae</taxon>
        <taxon>Skeletonema</taxon>
        <taxon>Skeletonema marinoi-dohrnii complex</taxon>
    </lineage>
</organism>
<keyword evidence="4" id="KW-1185">Reference proteome</keyword>
<dbReference type="InterPro" id="IPR036770">
    <property type="entry name" value="Ankyrin_rpt-contain_sf"/>
</dbReference>
<dbReference type="GO" id="GO:0051017">
    <property type="term" value="P:actin filament bundle assembly"/>
    <property type="evidence" value="ECO:0007669"/>
    <property type="project" value="TreeGrafter"/>
</dbReference>
<reference evidence="3" key="1">
    <citation type="submission" date="2023-06" db="EMBL/GenBank/DDBJ databases">
        <title>Survivors Of The Sea: Transcriptome response of Skeletonema marinoi to long-term dormancy.</title>
        <authorList>
            <person name="Pinder M.I.M."/>
            <person name="Kourtchenko O."/>
            <person name="Robertson E.K."/>
            <person name="Larsson T."/>
            <person name="Maumus F."/>
            <person name="Osuna-Cruz C.M."/>
            <person name="Vancaester E."/>
            <person name="Stenow R."/>
            <person name="Vandepoele K."/>
            <person name="Ploug H."/>
            <person name="Bruchert V."/>
            <person name="Godhe A."/>
            <person name="Topel M."/>
        </authorList>
    </citation>
    <scope>NUCLEOTIDE SEQUENCE</scope>
    <source>
        <strain evidence="3">R05AC</strain>
    </source>
</reference>
<dbReference type="Pfam" id="PF12796">
    <property type="entry name" value="Ank_2"/>
    <property type="match status" value="1"/>
</dbReference>
<dbReference type="AlphaFoldDB" id="A0AAD8Y2T0"/>
<evidence type="ECO:0000256" key="1">
    <source>
        <dbReference type="ARBA" id="ARBA00022737"/>
    </source>
</evidence>